<keyword evidence="1" id="KW-1133">Transmembrane helix</keyword>
<protein>
    <submittedName>
        <fullName evidence="2">Uncharacterized protein</fullName>
    </submittedName>
</protein>
<evidence type="ECO:0000313" key="2">
    <source>
        <dbReference type="EMBL" id="CAB4130041.1"/>
    </source>
</evidence>
<proteinExistence type="predicted"/>
<keyword evidence="1" id="KW-0472">Membrane</keyword>
<accession>A0A6J5L6L8</accession>
<sequence length="53" mass="6251">MHVEIFITICLVVLLVLTVFIAKIASYIIDYKQVTKDFEQQQFDLEDLEDMDL</sequence>
<name>A0A6J5L6L8_9CAUD</name>
<reference evidence="2" key="1">
    <citation type="submission" date="2020-04" db="EMBL/GenBank/DDBJ databases">
        <authorList>
            <person name="Chiriac C."/>
            <person name="Salcher M."/>
            <person name="Ghai R."/>
            <person name="Kavagutti S V."/>
        </authorList>
    </citation>
    <scope>NUCLEOTIDE SEQUENCE</scope>
</reference>
<dbReference type="EMBL" id="LR796237">
    <property type="protein sequence ID" value="CAB4130041.1"/>
    <property type="molecule type" value="Genomic_DNA"/>
</dbReference>
<feature type="transmembrane region" description="Helical" evidence="1">
    <location>
        <begin position="6"/>
        <end position="29"/>
    </location>
</feature>
<evidence type="ECO:0000256" key="1">
    <source>
        <dbReference type="SAM" id="Phobius"/>
    </source>
</evidence>
<gene>
    <name evidence="2" type="ORF">UFOVP116_240</name>
</gene>
<keyword evidence="1" id="KW-0812">Transmembrane</keyword>
<organism evidence="2">
    <name type="scientific">uncultured Caudovirales phage</name>
    <dbReference type="NCBI Taxonomy" id="2100421"/>
    <lineage>
        <taxon>Viruses</taxon>
        <taxon>Duplodnaviria</taxon>
        <taxon>Heunggongvirae</taxon>
        <taxon>Uroviricota</taxon>
        <taxon>Caudoviricetes</taxon>
        <taxon>Peduoviridae</taxon>
        <taxon>Maltschvirus</taxon>
        <taxon>Maltschvirus maltsch</taxon>
    </lineage>
</organism>